<evidence type="ECO:0000313" key="4">
    <source>
        <dbReference type="Proteomes" id="UP000321039"/>
    </source>
</evidence>
<dbReference type="Gene3D" id="2.30.40.10">
    <property type="entry name" value="Urease, subunit C, domain 1"/>
    <property type="match status" value="1"/>
</dbReference>
<dbReference type="AlphaFoldDB" id="A0A5C9A248"/>
<evidence type="ECO:0000313" key="3">
    <source>
        <dbReference type="EMBL" id="TXS94022.1"/>
    </source>
</evidence>
<accession>A0A5C9A248</accession>
<dbReference type="Gene3D" id="1.20.58.520">
    <property type="entry name" value="Amidohydrolase"/>
    <property type="match status" value="1"/>
</dbReference>
<evidence type="ECO:0000256" key="1">
    <source>
        <dbReference type="SAM" id="SignalP"/>
    </source>
</evidence>
<dbReference type="Gene3D" id="3.40.50.10910">
    <property type="entry name" value="Amidohydrolase"/>
    <property type="match status" value="1"/>
</dbReference>
<protein>
    <submittedName>
        <fullName evidence="3">Amidohydrolase family protein</fullName>
    </submittedName>
</protein>
<keyword evidence="4" id="KW-1185">Reference proteome</keyword>
<dbReference type="PANTHER" id="PTHR43135:SF3">
    <property type="entry name" value="ALPHA-D-RIBOSE 1-METHYLPHOSPHONATE 5-TRIPHOSPHATE DIPHOSPHATASE"/>
    <property type="match status" value="1"/>
</dbReference>
<dbReference type="GO" id="GO:0016810">
    <property type="term" value="F:hydrolase activity, acting on carbon-nitrogen (but not peptide) bonds"/>
    <property type="evidence" value="ECO:0007669"/>
    <property type="project" value="InterPro"/>
</dbReference>
<dbReference type="PANTHER" id="PTHR43135">
    <property type="entry name" value="ALPHA-D-RIBOSE 1-METHYLPHOSPHONATE 5-TRIPHOSPHATE DIPHOSPHATASE"/>
    <property type="match status" value="1"/>
</dbReference>
<reference evidence="3 4" key="1">
    <citation type="submission" date="2019-08" db="EMBL/GenBank/DDBJ databases">
        <title>Parahaliea maris sp. nov., isolated from the surface seawater.</title>
        <authorList>
            <person name="Liu Y."/>
        </authorList>
    </citation>
    <scope>NUCLEOTIDE SEQUENCE [LARGE SCALE GENOMIC DNA]</scope>
    <source>
        <strain evidence="3 4">HSLHS9</strain>
    </source>
</reference>
<gene>
    <name evidence="3" type="ORF">FV139_10425</name>
</gene>
<feature type="signal peptide" evidence="1">
    <location>
        <begin position="1"/>
        <end position="23"/>
    </location>
</feature>
<dbReference type="Pfam" id="PF01979">
    <property type="entry name" value="Amidohydro_1"/>
    <property type="match status" value="1"/>
</dbReference>
<dbReference type="InterPro" id="IPR011059">
    <property type="entry name" value="Metal-dep_hydrolase_composite"/>
</dbReference>
<comment type="caution">
    <text evidence="3">The sequence shown here is derived from an EMBL/GenBank/DDBJ whole genome shotgun (WGS) entry which is preliminary data.</text>
</comment>
<proteinExistence type="predicted"/>
<dbReference type="InterPro" id="IPR051781">
    <property type="entry name" value="Metallo-dep_Hydrolase"/>
</dbReference>
<dbReference type="RefSeq" id="WP_148068364.1">
    <property type="nucleotide sequence ID" value="NZ_VRZA01000003.1"/>
</dbReference>
<dbReference type="SUPFAM" id="SSF51556">
    <property type="entry name" value="Metallo-dependent hydrolases"/>
    <property type="match status" value="1"/>
</dbReference>
<dbReference type="SUPFAM" id="SSF51338">
    <property type="entry name" value="Composite domain of metallo-dependent hydrolases"/>
    <property type="match status" value="1"/>
</dbReference>
<keyword evidence="3" id="KW-0378">Hydrolase</keyword>
<feature type="domain" description="Amidohydrolase-related" evidence="2">
    <location>
        <begin position="94"/>
        <end position="431"/>
    </location>
</feature>
<dbReference type="Proteomes" id="UP000321039">
    <property type="component" value="Unassembled WGS sequence"/>
</dbReference>
<keyword evidence="1" id="KW-0732">Signal</keyword>
<dbReference type="EMBL" id="VRZA01000003">
    <property type="protein sequence ID" value="TXS94022.1"/>
    <property type="molecule type" value="Genomic_DNA"/>
</dbReference>
<dbReference type="InterPro" id="IPR032466">
    <property type="entry name" value="Metal_Hydrolase"/>
</dbReference>
<dbReference type="Gene3D" id="3.30.110.90">
    <property type="entry name" value="Amidohydrolase"/>
    <property type="match status" value="1"/>
</dbReference>
<sequence>MQVTSFPLIRNFLRFAVATSALAMASFASGEQADLETSTRLYTQINLIDGSGTPVQRDRALLVENGRISAIVPNAKASELATEGVEVVDGAGRYVIPGLVDTHVHLATSPEDEEPLLLLRRQLYGGVTSVRDMAGDVRVLAGLARDTRLDRIEGPDVYYVALMAGESFFQDPRPASSARGEVPGAVPWMQAVAPDTDMALAVAQAKGAWATAIKIYANLPAPEVARITAEAHRQGMQVWAHSTVFPAAPREVVAAGVDVISHVCRLAFETTDSVPEIYHHGDEPDYASIDPADARITGVFDDMASRGTILDATLGLYGRAEERFANDAENAGKPYVGCPLAFAGELVKVAAGRGVAVSTGTDFINPRNEQWPALYEELEALVQYAGMTPLQVLHAATAIGARTIGVDGDSGTIEVGKRADFLLLRDDPSRDLSALRSLELTVKHGRHYVRADFATEAAQD</sequence>
<evidence type="ECO:0000259" key="2">
    <source>
        <dbReference type="Pfam" id="PF01979"/>
    </source>
</evidence>
<name>A0A5C9A248_9GAMM</name>
<organism evidence="3 4">
    <name type="scientific">Parahaliea maris</name>
    <dbReference type="NCBI Taxonomy" id="2716870"/>
    <lineage>
        <taxon>Bacteria</taxon>
        <taxon>Pseudomonadati</taxon>
        <taxon>Pseudomonadota</taxon>
        <taxon>Gammaproteobacteria</taxon>
        <taxon>Cellvibrionales</taxon>
        <taxon>Halieaceae</taxon>
        <taxon>Parahaliea</taxon>
    </lineage>
</organism>
<feature type="chain" id="PRO_5022843470" evidence="1">
    <location>
        <begin position="24"/>
        <end position="460"/>
    </location>
</feature>
<dbReference type="InterPro" id="IPR006680">
    <property type="entry name" value="Amidohydro-rel"/>
</dbReference>